<dbReference type="PANTHER" id="PTHR10071">
    <property type="entry name" value="TRANSCRIPTION FACTOR GATA FAMILY MEMBER"/>
    <property type="match status" value="1"/>
</dbReference>
<dbReference type="CDD" id="cd00202">
    <property type="entry name" value="ZnF_GATA"/>
    <property type="match status" value="2"/>
</dbReference>
<comment type="subcellular location">
    <subcellularLocation>
        <location evidence="1">Nucleus</location>
    </subcellularLocation>
</comment>
<evidence type="ECO:0000313" key="9">
    <source>
        <dbReference type="EMBL" id="KAJ1976766.1"/>
    </source>
</evidence>
<evidence type="ECO:0000256" key="3">
    <source>
        <dbReference type="ARBA" id="ARBA00022771"/>
    </source>
</evidence>
<feature type="compositionally biased region" description="Low complexity" evidence="7">
    <location>
        <begin position="316"/>
        <end position="333"/>
    </location>
</feature>
<feature type="region of interest" description="Disordered" evidence="7">
    <location>
        <begin position="315"/>
        <end position="334"/>
    </location>
</feature>
<dbReference type="GO" id="GO:0000978">
    <property type="term" value="F:RNA polymerase II cis-regulatory region sequence-specific DNA binding"/>
    <property type="evidence" value="ECO:0007669"/>
    <property type="project" value="TreeGrafter"/>
</dbReference>
<feature type="region of interest" description="Disordered" evidence="7">
    <location>
        <begin position="244"/>
        <end position="307"/>
    </location>
</feature>
<keyword evidence="2" id="KW-0479">Metal-binding</keyword>
<dbReference type="GO" id="GO:0045944">
    <property type="term" value="P:positive regulation of transcription by RNA polymerase II"/>
    <property type="evidence" value="ECO:0007669"/>
    <property type="project" value="TreeGrafter"/>
</dbReference>
<dbReference type="AlphaFoldDB" id="A0A9W8B6Q5"/>
<dbReference type="PANTHER" id="PTHR10071:SF281">
    <property type="entry name" value="BOX A-BINDING FACTOR-RELATED"/>
    <property type="match status" value="1"/>
</dbReference>
<protein>
    <recommendedName>
        <fullName evidence="8">GATA-type domain-containing protein</fullName>
    </recommendedName>
</protein>
<feature type="compositionally biased region" description="Polar residues" evidence="7">
    <location>
        <begin position="32"/>
        <end position="51"/>
    </location>
</feature>
<evidence type="ECO:0000256" key="6">
    <source>
        <dbReference type="PROSITE-ProRule" id="PRU00094"/>
    </source>
</evidence>
<feature type="compositionally biased region" description="Basic and acidic residues" evidence="7">
    <location>
        <begin position="116"/>
        <end position="125"/>
    </location>
</feature>
<dbReference type="GO" id="GO:0005634">
    <property type="term" value="C:nucleus"/>
    <property type="evidence" value="ECO:0007669"/>
    <property type="project" value="UniProtKB-SubCell"/>
</dbReference>
<dbReference type="PROSITE" id="PS00344">
    <property type="entry name" value="GATA_ZN_FINGER_1"/>
    <property type="match status" value="1"/>
</dbReference>
<dbReference type="GO" id="GO:0000122">
    <property type="term" value="P:negative regulation of transcription by RNA polymerase II"/>
    <property type="evidence" value="ECO:0007669"/>
    <property type="project" value="TreeGrafter"/>
</dbReference>
<organism evidence="9 10">
    <name type="scientific">Dimargaris verticillata</name>
    <dbReference type="NCBI Taxonomy" id="2761393"/>
    <lineage>
        <taxon>Eukaryota</taxon>
        <taxon>Fungi</taxon>
        <taxon>Fungi incertae sedis</taxon>
        <taxon>Zoopagomycota</taxon>
        <taxon>Kickxellomycotina</taxon>
        <taxon>Dimargaritomycetes</taxon>
        <taxon>Dimargaritales</taxon>
        <taxon>Dimargaritaceae</taxon>
        <taxon>Dimargaris</taxon>
    </lineage>
</organism>
<gene>
    <name evidence="9" type="ORF">H4R34_003854</name>
</gene>
<evidence type="ECO:0000256" key="4">
    <source>
        <dbReference type="ARBA" id="ARBA00022833"/>
    </source>
</evidence>
<accession>A0A9W8B6Q5</accession>
<dbReference type="Pfam" id="PF00320">
    <property type="entry name" value="GATA"/>
    <property type="match status" value="2"/>
</dbReference>
<keyword evidence="4" id="KW-0862">Zinc</keyword>
<feature type="compositionally biased region" description="Polar residues" evidence="7">
    <location>
        <begin position="349"/>
        <end position="362"/>
    </location>
</feature>
<feature type="compositionally biased region" description="Low complexity" evidence="7">
    <location>
        <begin position="95"/>
        <end position="106"/>
    </location>
</feature>
<dbReference type="SMART" id="SM00401">
    <property type="entry name" value="ZnF_GATA"/>
    <property type="match status" value="2"/>
</dbReference>
<evidence type="ECO:0000259" key="8">
    <source>
        <dbReference type="PROSITE" id="PS50114"/>
    </source>
</evidence>
<name>A0A9W8B6Q5_9FUNG</name>
<comment type="caution">
    <text evidence="9">The sequence shown here is derived from an EMBL/GenBank/DDBJ whole genome shotgun (WGS) entry which is preliminary data.</text>
</comment>
<evidence type="ECO:0000256" key="2">
    <source>
        <dbReference type="ARBA" id="ARBA00022723"/>
    </source>
</evidence>
<evidence type="ECO:0000256" key="7">
    <source>
        <dbReference type="SAM" id="MobiDB-lite"/>
    </source>
</evidence>
<dbReference type="Gene3D" id="3.30.50.10">
    <property type="entry name" value="Erythroid Transcription Factor GATA-1, subunit A"/>
    <property type="match status" value="2"/>
</dbReference>
<dbReference type="Proteomes" id="UP001151582">
    <property type="component" value="Unassembled WGS sequence"/>
</dbReference>
<feature type="domain" description="GATA-type" evidence="8">
    <location>
        <begin position="199"/>
        <end position="252"/>
    </location>
</feature>
<feature type="compositionally biased region" description="Polar residues" evidence="7">
    <location>
        <begin position="292"/>
        <end position="306"/>
    </location>
</feature>
<dbReference type="InterPro" id="IPR000679">
    <property type="entry name" value="Znf_GATA"/>
</dbReference>
<dbReference type="SUPFAM" id="SSF57716">
    <property type="entry name" value="Glucocorticoid receptor-like (DNA-binding domain)"/>
    <property type="match status" value="2"/>
</dbReference>
<dbReference type="GO" id="GO:0000981">
    <property type="term" value="F:DNA-binding transcription factor activity, RNA polymerase II-specific"/>
    <property type="evidence" value="ECO:0007669"/>
    <property type="project" value="TreeGrafter"/>
</dbReference>
<keyword evidence="10" id="KW-1185">Reference proteome</keyword>
<dbReference type="EMBL" id="JANBQB010000402">
    <property type="protein sequence ID" value="KAJ1976766.1"/>
    <property type="molecule type" value="Genomic_DNA"/>
</dbReference>
<keyword evidence="5" id="KW-0539">Nucleus</keyword>
<keyword evidence="3 6" id="KW-0863">Zinc-finger</keyword>
<sequence>MGVQATNGFNLTVPTAPFGMGPVGMASGNHVVPSTSEGPSQASDSNQSKSPSPLLASRPNQAQGSRPHPAEGDMTRCSMAPASQSLSPGALRPVSSESGSDQGSASPVAQNLLATPDHHHDDHGHLGPIATTINGKPSTGASEQCCANCGVTRTPLWRRSENDRLLCNACGLYYKLHHTNRPKTLRPHSVRKDAKSDDPSNQTVCANCATTTTPLWRRDESGATLCNACGLYYKLHRAKRPSSLMSGVIRKRQRYDSSTGGGGRNRKGKTKDSGKKSLVANTNAGGGHIKISSPTGSAAGNGSATRVATDHPIALSPAHSTTSSTSSQPTTPSVFALPNAPIVATVQQPGTTVSSFSSTPTYPNGPRLAPSPTTATTMGSMGGRSTAADMAPSLVAMNATMPNGPGGYLSPTHPMPHQQSAAAHSSAPMTPNGVAPIAYFPPSVRNPTGGFGASNGNASSATHSLINFTSFHGSGF</sequence>
<feature type="region of interest" description="Disordered" evidence="7">
    <location>
        <begin position="27"/>
        <end position="134"/>
    </location>
</feature>
<dbReference type="PROSITE" id="PS50114">
    <property type="entry name" value="GATA_ZN_FINGER_2"/>
    <property type="match status" value="2"/>
</dbReference>
<evidence type="ECO:0000256" key="1">
    <source>
        <dbReference type="ARBA" id="ARBA00004123"/>
    </source>
</evidence>
<dbReference type="InterPro" id="IPR039355">
    <property type="entry name" value="Transcription_factor_GATA"/>
</dbReference>
<evidence type="ECO:0000313" key="10">
    <source>
        <dbReference type="Proteomes" id="UP001151582"/>
    </source>
</evidence>
<feature type="region of interest" description="Disordered" evidence="7">
    <location>
        <begin position="349"/>
        <end position="382"/>
    </location>
</feature>
<feature type="domain" description="GATA-type" evidence="8">
    <location>
        <begin position="146"/>
        <end position="193"/>
    </location>
</feature>
<reference evidence="9" key="1">
    <citation type="submission" date="2022-07" db="EMBL/GenBank/DDBJ databases">
        <title>Phylogenomic reconstructions and comparative analyses of Kickxellomycotina fungi.</title>
        <authorList>
            <person name="Reynolds N.K."/>
            <person name="Stajich J.E."/>
            <person name="Barry K."/>
            <person name="Grigoriev I.V."/>
            <person name="Crous P."/>
            <person name="Smith M.E."/>
        </authorList>
    </citation>
    <scope>NUCLEOTIDE SEQUENCE</scope>
    <source>
        <strain evidence="9">RSA 567</strain>
    </source>
</reference>
<proteinExistence type="predicted"/>
<dbReference type="PRINTS" id="PR00619">
    <property type="entry name" value="GATAZNFINGER"/>
</dbReference>
<dbReference type="OrthoDB" id="515401at2759"/>
<dbReference type="InterPro" id="IPR013088">
    <property type="entry name" value="Znf_NHR/GATA"/>
</dbReference>
<dbReference type="GO" id="GO:0008270">
    <property type="term" value="F:zinc ion binding"/>
    <property type="evidence" value="ECO:0007669"/>
    <property type="project" value="UniProtKB-KW"/>
</dbReference>
<evidence type="ECO:0000256" key="5">
    <source>
        <dbReference type="ARBA" id="ARBA00023242"/>
    </source>
</evidence>